<evidence type="ECO:0000259" key="10">
    <source>
        <dbReference type="PROSITE" id="PS51867"/>
    </source>
</evidence>
<protein>
    <submittedName>
        <fullName evidence="11">Negative regulator of gluconeogenesis</fullName>
    </submittedName>
</protein>
<dbReference type="EMBL" id="ALBS01000327">
    <property type="protein sequence ID" value="EJT45337.1"/>
    <property type="molecule type" value="Genomic_DNA"/>
</dbReference>
<accession>J6ERI9</accession>
<feature type="domain" description="RING-Gid-type" evidence="10">
    <location>
        <begin position="413"/>
        <end position="482"/>
    </location>
</feature>
<dbReference type="PROSITE" id="PS51867">
    <property type="entry name" value="ZF_RING_GID"/>
    <property type="match status" value="1"/>
</dbReference>
<evidence type="ECO:0000256" key="1">
    <source>
        <dbReference type="ARBA" id="ARBA00004496"/>
    </source>
</evidence>
<organism evidence="11 12">
    <name type="scientific">Trichosporon asahii var. asahii (strain ATCC 90039 / CBS 2479 / JCM 2466 / KCTC 7840 / NBRC 103889/ NCYC 2677 / UAMH 7654)</name>
    <name type="common">Yeast</name>
    <dbReference type="NCBI Taxonomy" id="1186058"/>
    <lineage>
        <taxon>Eukaryota</taxon>
        <taxon>Fungi</taxon>
        <taxon>Dikarya</taxon>
        <taxon>Basidiomycota</taxon>
        <taxon>Agaricomycotina</taxon>
        <taxon>Tremellomycetes</taxon>
        <taxon>Trichosporonales</taxon>
        <taxon>Trichosporonaceae</taxon>
        <taxon>Trichosporon</taxon>
    </lineage>
</organism>
<dbReference type="GO" id="GO:0005634">
    <property type="term" value="C:nucleus"/>
    <property type="evidence" value="ECO:0007669"/>
    <property type="project" value="TreeGrafter"/>
</dbReference>
<dbReference type="GO" id="GO:0034657">
    <property type="term" value="C:GID complex"/>
    <property type="evidence" value="ECO:0007669"/>
    <property type="project" value="TreeGrafter"/>
</dbReference>
<evidence type="ECO:0000259" key="9">
    <source>
        <dbReference type="PROSITE" id="PS50897"/>
    </source>
</evidence>
<feature type="domain" description="CTLH" evidence="9">
    <location>
        <begin position="229"/>
        <end position="276"/>
    </location>
</feature>
<dbReference type="CDD" id="cd16659">
    <property type="entry name" value="RING-Ubox_Emp"/>
    <property type="match status" value="1"/>
</dbReference>
<keyword evidence="6" id="KW-0862">Zinc</keyword>
<dbReference type="SMART" id="SM00757">
    <property type="entry name" value="CRA"/>
    <property type="match status" value="1"/>
</dbReference>
<feature type="zinc finger region" description="RING-Gid-type" evidence="7">
    <location>
        <begin position="413"/>
        <end position="482"/>
    </location>
</feature>
<comment type="similarity">
    <text evidence="2">Belongs to the FYV10 family.</text>
</comment>
<evidence type="ECO:0000256" key="7">
    <source>
        <dbReference type="PROSITE-ProRule" id="PRU01215"/>
    </source>
</evidence>
<keyword evidence="5 7" id="KW-0863">Zinc-finger</keyword>
<evidence type="ECO:0000256" key="3">
    <source>
        <dbReference type="ARBA" id="ARBA00022490"/>
    </source>
</evidence>
<keyword evidence="4" id="KW-0479">Metal-binding</keyword>
<dbReference type="InterPro" id="IPR044063">
    <property type="entry name" value="ZF_RING_GID"/>
</dbReference>
<dbReference type="InterPro" id="IPR006595">
    <property type="entry name" value="CTLH_C"/>
</dbReference>
<dbReference type="GO" id="GO:0043161">
    <property type="term" value="P:proteasome-mediated ubiquitin-dependent protein catabolic process"/>
    <property type="evidence" value="ECO:0007669"/>
    <property type="project" value="InterPro"/>
</dbReference>
<evidence type="ECO:0000256" key="5">
    <source>
        <dbReference type="ARBA" id="ARBA00022771"/>
    </source>
</evidence>
<evidence type="ECO:0000313" key="12">
    <source>
        <dbReference type="Proteomes" id="UP000002748"/>
    </source>
</evidence>
<keyword evidence="3" id="KW-0963">Cytoplasm</keyword>
<dbReference type="GeneID" id="25989612"/>
<dbReference type="SMART" id="SM00668">
    <property type="entry name" value="CTLH"/>
    <property type="match status" value="1"/>
</dbReference>
<feature type="compositionally biased region" description="Basic and acidic residues" evidence="8">
    <location>
        <begin position="106"/>
        <end position="137"/>
    </location>
</feature>
<comment type="caution">
    <text evidence="11">The sequence shown here is derived from an EMBL/GenBank/DDBJ whole genome shotgun (WGS) entry which is preliminary data.</text>
</comment>
<proteinExistence type="inferred from homology"/>
<reference evidence="11 12" key="1">
    <citation type="journal article" date="2012" name="Eukaryot. Cell">
        <title>Draft genome sequence of CBS 2479, the standard type strain of Trichosporon asahii.</title>
        <authorList>
            <person name="Yang R.Y."/>
            <person name="Li H.T."/>
            <person name="Zhu H."/>
            <person name="Zhou G.P."/>
            <person name="Wang M."/>
            <person name="Wang L."/>
        </authorList>
    </citation>
    <scope>NUCLEOTIDE SEQUENCE [LARGE SCALE GENOMIC DNA]</scope>
    <source>
        <strain evidence="12">ATCC 90039 / CBS 2479 / JCM 2466 / KCTC 7840 / NCYC 2677 / UAMH 7654</strain>
    </source>
</reference>
<dbReference type="PANTHER" id="PTHR12170">
    <property type="entry name" value="MACROPHAGE ERYTHROBLAST ATTACHER-RELATED"/>
    <property type="match status" value="1"/>
</dbReference>
<evidence type="ECO:0000256" key="8">
    <source>
        <dbReference type="SAM" id="MobiDB-lite"/>
    </source>
</evidence>
<dbReference type="GO" id="GO:0061630">
    <property type="term" value="F:ubiquitin protein ligase activity"/>
    <property type="evidence" value="ECO:0007669"/>
    <property type="project" value="InterPro"/>
</dbReference>
<dbReference type="Pfam" id="PF10607">
    <property type="entry name" value="CTLH"/>
    <property type="match status" value="1"/>
</dbReference>
<evidence type="ECO:0000313" key="11">
    <source>
        <dbReference type="EMBL" id="EJT45337.1"/>
    </source>
</evidence>
<evidence type="ECO:0000256" key="2">
    <source>
        <dbReference type="ARBA" id="ARBA00010615"/>
    </source>
</evidence>
<dbReference type="AlphaFoldDB" id="J6ERI9"/>
<dbReference type="Proteomes" id="UP000002748">
    <property type="component" value="Unassembled WGS sequence"/>
</dbReference>
<evidence type="ECO:0000256" key="4">
    <source>
        <dbReference type="ARBA" id="ARBA00022723"/>
    </source>
</evidence>
<sequence length="497" mass="54591">MGGRANTQTPYELLRRYHRSAQRQVEKDFVNVQAQLSQLLKALSGDEEKDKALALSKLDTASERIRGLKRKLDDLQPNPGPGSQSHVIRERIKYVEDVLLDTRLKKADEGRGKPADVSYRERSESKEKDSNGKEAKDGLAAPQPEKAEKRVSFLDEEGETRDALAAQLDTISGNTTPATPAKPMDGYIIDHLLRTGRMKTARVLAASLGIEDLVDLKLFSELCRIEAALVERHSVAEALAWCGENRGTLKKMDSNLEFTLRLQEFIELCRRRETEAAIAYARKNLAAWANTHLAEFCQAMTLLAFGPTTGVPAYRKLFDSSRWQTSLLALSLSAGLSSLRLPACQAQSAPAPQSPVGSRDPLPPIHPILPPVPGFSAFLGMEALPELERPPSPEEVAPKTPVDDADAPANVDCPTCAEDVRILAREVPMAHHVNSTLVCRISGDVMDSDNVPLAFPNGCVYSSKALAEMAKNNFDVCICPRTHETCGFSKLRKVYIS</sequence>
<dbReference type="VEuPathDB" id="FungiDB:A1Q1_06100"/>
<dbReference type="PROSITE" id="PS50897">
    <property type="entry name" value="CTLH"/>
    <property type="match status" value="1"/>
</dbReference>
<dbReference type="PANTHER" id="PTHR12170:SF2">
    <property type="entry name" value="E3 UBIQUITIN-PROTEIN TRANSFERASE MAEA"/>
    <property type="match status" value="1"/>
</dbReference>
<dbReference type="KEGG" id="tasa:A1Q1_06100"/>
<gene>
    <name evidence="11" type="ORF">A1Q1_06100</name>
</gene>
<evidence type="ECO:0000256" key="6">
    <source>
        <dbReference type="ARBA" id="ARBA00022833"/>
    </source>
</evidence>
<dbReference type="HOGENOM" id="CLU_027445_2_0_1"/>
<dbReference type="GO" id="GO:0005737">
    <property type="term" value="C:cytoplasm"/>
    <property type="evidence" value="ECO:0007669"/>
    <property type="project" value="UniProtKB-SubCell"/>
</dbReference>
<comment type="subcellular location">
    <subcellularLocation>
        <location evidence="1">Cytoplasm</location>
    </subcellularLocation>
</comment>
<dbReference type="RefSeq" id="XP_014176784.1">
    <property type="nucleotide sequence ID" value="XM_014321309.1"/>
</dbReference>
<dbReference type="OrthoDB" id="1933455at2759"/>
<dbReference type="InterPro" id="IPR024964">
    <property type="entry name" value="CTLH/CRA"/>
</dbReference>
<name>J6ERI9_TRIAS</name>
<dbReference type="GO" id="GO:0008270">
    <property type="term" value="F:zinc ion binding"/>
    <property type="evidence" value="ECO:0007669"/>
    <property type="project" value="UniProtKB-KW"/>
</dbReference>
<feature type="region of interest" description="Disordered" evidence="8">
    <location>
        <begin position="106"/>
        <end position="147"/>
    </location>
</feature>
<dbReference type="InterPro" id="IPR013144">
    <property type="entry name" value="CRA_dom"/>
</dbReference>
<dbReference type="InterPro" id="IPR045098">
    <property type="entry name" value="Fyv10_fam"/>
</dbReference>